<dbReference type="EMBL" id="JACAGB010000120">
    <property type="protein sequence ID" value="KAF6268773.1"/>
    <property type="molecule type" value="Genomic_DNA"/>
</dbReference>
<feature type="compositionally biased region" description="Low complexity" evidence="1">
    <location>
        <begin position="396"/>
        <end position="409"/>
    </location>
</feature>
<proteinExistence type="predicted"/>
<evidence type="ECO:0000313" key="2">
    <source>
        <dbReference type="EMBL" id="KAF6268773.1"/>
    </source>
</evidence>
<protein>
    <submittedName>
        <fullName evidence="2">Fibrosin like 1</fullName>
    </submittedName>
</protein>
<organism evidence="2 3">
    <name type="scientific">Pipistrellus kuhlii</name>
    <name type="common">Kuhl's pipistrelle</name>
    <dbReference type="NCBI Taxonomy" id="59472"/>
    <lineage>
        <taxon>Eukaryota</taxon>
        <taxon>Metazoa</taxon>
        <taxon>Chordata</taxon>
        <taxon>Craniata</taxon>
        <taxon>Vertebrata</taxon>
        <taxon>Euteleostomi</taxon>
        <taxon>Mammalia</taxon>
        <taxon>Eutheria</taxon>
        <taxon>Laurasiatheria</taxon>
        <taxon>Chiroptera</taxon>
        <taxon>Yangochiroptera</taxon>
        <taxon>Vespertilionidae</taxon>
        <taxon>Pipistrellus</taxon>
    </lineage>
</organism>
<reference evidence="2 3" key="1">
    <citation type="journal article" date="2020" name="Nature">
        <title>Six reference-quality genomes reveal evolution of bat adaptations.</title>
        <authorList>
            <person name="Jebb D."/>
            <person name="Huang Z."/>
            <person name="Pippel M."/>
            <person name="Hughes G.M."/>
            <person name="Lavrichenko K."/>
            <person name="Devanna P."/>
            <person name="Winkler S."/>
            <person name="Jermiin L.S."/>
            <person name="Skirmuntt E.C."/>
            <person name="Katzourakis A."/>
            <person name="Burkitt-Gray L."/>
            <person name="Ray D.A."/>
            <person name="Sullivan K.A.M."/>
            <person name="Roscito J.G."/>
            <person name="Kirilenko B.M."/>
            <person name="Davalos L.M."/>
            <person name="Corthals A.P."/>
            <person name="Power M.L."/>
            <person name="Jones G."/>
            <person name="Ransome R.D."/>
            <person name="Dechmann D.K.N."/>
            <person name="Locatelli A.G."/>
            <person name="Puechmaille S.J."/>
            <person name="Fedrigo O."/>
            <person name="Jarvis E.D."/>
            <person name="Hiller M."/>
            <person name="Vernes S.C."/>
            <person name="Myers E.W."/>
            <person name="Teeling E.C."/>
        </authorList>
    </citation>
    <scope>NUCLEOTIDE SEQUENCE [LARGE SCALE GENOMIC DNA]</scope>
    <source>
        <strain evidence="2">MPipKuh1</strain>
        <tissue evidence="2">Flight muscle</tissue>
    </source>
</reference>
<name>A0A7J7QYB5_PIPKU</name>
<feature type="region of interest" description="Disordered" evidence="1">
    <location>
        <begin position="1"/>
        <end position="189"/>
    </location>
</feature>
<dbReference type="Proteomes" id="UP000558488">
    <property type="component" value="Unassembled WGS sequence"/>
</dbReference>
<gene>
    <name evidence="2" type="ORF">mPipKuh1_004923</name>
</gene>
<evidence type="ECO:0000313" key="3">
    <source>
        <dbReference type="Proteomes" id="UP000558488"/>
    </source>
</evidence>
<feature type="compositionally biased region" description="Pro residues" evidence="1">
    <location>
        <begin position="89"/>
        <end position="102"/>
    </location>
</feature>
<feature type="compositionally biased region" description="Pro residues" evidence="1">
    <location>
        <begin position="368"/>
        <end position="382"/>
    </location>
</feature>
<evidence type="ECO:0000256" key="1">
    <source>
        <dbReference type="SAM" id="MobiDB-lite"/>
    </source>
</evidence>
<comment type="caution">
    <text evidence="2">The sequence shown here is derived from an EMBL/GenBank/DDBJ whole genome shotgun (WGS) entry which is preliminary data.</text>
</comment>
<accession>A0A7J7QYB5</accession>
<dbReference type="AlphaFoldDB" id="A0A7J7QYB5"/>
<feature type="compositionally biased region" description="Basic and acidic residues" evidence="1">
    <location>
        <begin position="1"/>
        <end position="27"/>
    </location>
</feature>
<keyword evidence="3" id="KW-1185">Reference proteome</keyword>
<sequence>MALKPQERKEKWERRLAKKPRESEHGPPAEPSENGRPPEVGSPEPDLEPACDRGRKVPLQPAKQVCSPEGGPIPANPWDQTGPAQRPQQQPPSQPQGSPPAPCQRCQPSRALPDPGQPCQPRQPPPGQRSLPQRSLPGPGQPCRPRRSLLGPGQPCRPRQLLPAPEQRSRPRRTLLAPPSRPRWSPLGPRQRCRPPRCPPAPCHLCRPLRCPPDSCPLCCPLRSLLALWHRCCCPTWACVASCLHSQPSRASSGQWCGPLQPLQARCPHCPPPRSPHVLRPRLRPSCSLAGQCCCSWRALLTPRQPRRSLLGRPAHPGLRQPQQFVEAPEKHGPPESSLLGPRQPSQQKQPLLGPEQNCQPPQSLLGPGPPYKPRPLLPIPKRPSLLGEPPPPRRPLLGPLRLRRQSLLDMAPGPPCWPLRSRRTRSSTRSARQAPYVSPGA</sequence>
<feature type="compositionally biased region" description="Pro residues" evidence="1">
    <location>
        <begin position="115"/>
        <end position="127"/>
    </location>
</feature>
<feature type="region of interest" description="Disordered" evidence="1">
    <location>
        <begin position="328"/>
        <end position="442"/>
    </location>
</feature>